<dbReference type="Proteomes" id="UP000077667">
    <property type="component" value="Chromosome"/>
</dbReference>
<gene>
    <name evidence="1" type="ORF">A8C56_21345</name>
</gene>
<dbReference type="KEGG" id="nia:A8C56_21345"/>
<evidence type="ECO:0008006" key="3">
    <source>
        <dbReference type="Google" id="ProtNLM"/>
    </source>
</evidence>
<keyword evidence="2" id="KW-1185">Reference proteome</keyword>
<dbReference type="AlphaFoldDB" id="A0A1A9I6E6"/>
<protein>
    <recommendedName>
        <fullName evidence="3">YD repeat-containing protein</fullName>
    </recommendedName>
</protein>
<accession>A0A1A9I6E6</accession>
<dbReference type="RefSeq" id="WP_067760532.1">
    <property type="nucleotide sequence ID" value="NZ_CP015772.1"/>
</dbReference>
<proteinExistence type="predicted"/>
<reference evidence="1 2" key="1">
    <citation type="submission" date="2016-05" db="EMBL/GenBank/DDBJ databases">
        <title>Niabella ginsenosidivorans BS26 whole genome sequencing.</title>
        <authorList>
            <person name="Im W.T."/>
            <person name="Siddiqi M.Z."/>
        </authorList>
    </citation>
    <scope>NUCLEOTIDE SEQUENCE [LARGE SCALE GENOMIC DNA]</scope>
    <source>
        <strain evidence="1 2">BS26</strain>
    </source>
</reference>
<dbReference type="OrthoDB" id="680656at2"/>
<name>A0A1A9I6E6_9BACT</name>
<dbReference type="STRING" id="1176587.A8C56_21345"/>
<evidence type="ECO:0000313" key="1">
    <source>
        <dbReference type="EMBL" id="ANH83186.1"/>
    </source>
</evidence>
<dbReference type="EMBL" id="CP015772">
    <property type="protein sequence ID" value="ANH83186.1"/>
    <property type="molecule type" value="Genomic_DNA"/>
</dbReference>
<organism evidence="1 2">
    <name type="scientific">Niabella ginsenosidivorans</name>
    <dbReference type="NCBI Taxonomy" id="1176587"/>
    <lineage>
        <taxon>Bacteria</taxon>
        <taxon>Pseudomonadati</taxon>
        <taxon>Bacteroidota</taxon>
        <taxon>Chitinophagia</taxon>
        <taxon>Chitinophagales</taxon>
        <taxon>Chitinophagaceae</taxon>
        <taxon>Niabella</taxon>
    </lineage>
</organism>
<sequence>MDYVAGNPAINVETSYTYDPYDYLTISERKTDSKGRDQLFQYSYPKNMISQTLDPTGTYQAMVAANMISPLIELKETISGTQTRRIKQNYAKFNSGNLLLPVSVDNQNLNMASYTTVNYTNYDVYANLIEQQKPNGYRKTIKWDNAGEMLMASIDNADNTEFYFEGFEGLSGANVVSGGAHTGNKYVSSYTVTWSRPNLRNYVISYWYLSNNQWKYKAEQAYSGPSITLTGGSGYDDIRIYPADAQMTTYTYEPLAGITSSTDAKGIVTYYEYDNFQHLKCIKDQTGNIIKAFDYHYKWQ</sequence>
<evidence type="ECO:0000313" key="2">
    <source>
        <dbReference type="Proteomes" id="UP000077667"/>
    </source>
</evidence>